<dbReference type="GO" id="GO:0046872">
    <property type="term" value="F:metal ion binding"/>
    <property type="evidence" value="ECO:0007669"/>
    <property type="project" value="UniProtKB-KW"/>
</dbReference>
<keyword evidence="8" id="KW-0630">Potassium</keyword>
<dbReference type="SUPFAM" id="SSF52518">
    <property type="entry name" value="Thiamin diphosphate-binding fold (THDP-binding)"/>
    <property type="match status" value="1"/>
</dbReference>
<dbReference type="Proteomes" id="UP000694918">
    <property type="component" value="Unplaced"/>
</dbReference>
<evidence type="ECO:0000313" key="14">
    <source>
        <dbReference type="Proteomes" id="UP000694918"/>
    </source>
</evidence>
<keyword evidence="14" id="KW-1185">Reference proteome</keyword>
<evidence type="ECO:0000256" key="4">
    <source>
        <dbReference type="ARBA" id="ARBA00011516"/>
    </source>
</evidence>
<dbReference type="InterPro" id="IPR029061">
    <property type="entry name" value="THDP-binding"/>
</dbReference>
<evidence type="ECO:0000256" key="2">
    <source>
        <dbReference type="ARBA" id="ARBA00004305"/>
    </source>
</evidence>
<comment type="subcellular location">
    <subcellularLocation>
        <location evidence="2">Mitochondrion matrix</location>
    </subcellularLocation>
</comment>
<keyword evidence="6" id="KW-0479">Metal-binding</keyword>
<dbReference type="GO" id="GO:0009083">
    <property type="term" value="P:branched-chain amino acid catabolic process"/>
    <property type="evidence" value="ECO:0007669"/>
    <property type="project" value="TreeGrafter"/>
</dbReference>
<evidence type="ECO:0000256" key="3">
    <source>
        <dbReference type="ARBA" id="ARBA00008646"/>
    </source>
</evidence>
<evidence type="ECO:0000259" key="13">
    <source>
        <dbReference type="Pfam" id="PF00676"/>
    </source>
</evidence>
<organism evidence="14 15">
    <name type="scientific">Populus euphratica</name>
    <name type="common">Euphrates poplar</name>
    <dbReference type="NCBI Taxonomy" id="75702"/>
    <lineage>
        <taxon>Eukaryota</taxon>
        <taxon>Viridiplantae</taxon>
        <taxon>Streptophyta</taxon>
        <taxon>Embryophyta</taxon>
        <taxon>Tracheophyta</taxon>
        <taxon>Spermatophyta</taxon>
        <taxon>Magnoliopsida</taxon>
        <taxon>eudicotyledons</taxon>
        <taxon>Gunneridae</taxon>
        <taxon>Pentapetalae</taxon>
        <taxon>rosids</taxon>
        <taxon>fabids</taxon>
        <taxon>Malpighiales</taxon>
        <taxon>Salicaceae</taxon>
        <taxon>Saliceae</taxon>
        <taxon>Populus</taxon>
    </lineage>
</organism>
<dbReference type="Pfam" id="PF00676">
    <property type="entry name" value="E1_dh"/>
    <property type="match status" value="1"/>
</dbReference>
<evidence type="ECO:0000256" key="7">
    <source>
        <dbReference type="ARBA" id="ARBA00022946"/>
    </source>
</evidence>
<dbReference type="RefSeq" id="XP_011031173.1">
    <property type="nucleotide sequence ID" value="XM_011032871.1"/>
</dbReference>
<evidence type="ECO:0000256" key="6">
    <source>
        <dbReference type="ARBA" id="ARBA00022723"/>
    </source>
</evidence>
<keyword evidence="10" id="KW-0496">Mitochondrion</keyword>
<evidence type="ECO:0000256" key="8">
    <source>
        <dbReference type="ARBA" id="ARBA00022958"/>
    </source>
</evidence>
<keyword evidence="7" id="KW-0809">Transit peptide</keyword>
<sequence>MAVCVRQSRNNIINHVKSKMGLMGLTNLSSSVSSLNNDHSTLSTVSFAKDLRTQSSFFENKPTLYRTRRFESTKPHQRSGVHSNGAYSQFLDFPGGQVAFTTEMRFISESPKERIPCYRVLDDDGQLIQGSIDVGKEIAVKMYSDMATLQTMDTIFYEAQRQGRISFYLTTIGEEAINIASAAALTIDDFVVPQYREPGVLLWRGFTLQQFANQCFSNKGDDCRGRQMPIHYGSKKLNYFTVASTIASQLPHAVGLAYSLKMDGKDACAVTYFGDGGSSEGDFHAALNFAAVMEAPVLFICRNNGWAISTPTSDQFRSDGIVVRGEAYGVRSIRVDGNDTLALYSTVRAAREMAIREQRPILVEALTYRVGHHSTSDDSTKYRPVDEIELWRSARDPITRFRKWIESNGWWSGEAESELRSNVRKQLLDAIQVAERTEKPPLADIFTDVYDVPPSNLSEQEKWLRETIKIHPQDYPSDFPL</sequence>
<dbReference type="InterPro" id="IPR001017">
    <property type="entry name" value="DH_E1"/>
</dbReference>
<evidence type="ECO:0000256" key="5">
    <source>
        <dbReference type="ARBA" id="ARBA00012277"/>
    </source>
</evidence>
<dbReference type="EC" id="1.2.4.4" evidence="5"/>
<gene>
    <name evidence="15" type="primary">LOC105130387</name>
</gene>
<comment type="similarity">
    <text evidence="3">Belongs to the BCKDHA family.</text>
</comment>
<name>A0AAJ6UJQ7_POPEU</name>
<dbReference type="GO" id="GO:0005759">
    <property type="term" value="C:mitochondrial matrix"/>
    <property type="evidence" value="ECO:0007669"/>
    <property type="project" value="UniProtKB-SubCell"/>
</dbReference>
<evidence type="ECO:0000256" key="11">
    <source>
        <dbReference type="ARBA" id="ARBA00031050"/>
    </source>
</evidence>
<accession>A0AAJ6UJQ7</accession>
<dbReference type="CDD" id="cd02000">
    <property type="entry name" value="TPP_E1_PDC_ADC_BCADC"/>
    <property type="match status" value="1"/>
</dbReference>
<evidence type="ECO:0000256" key="10">
    <source>
        <dbReference type="ARBA" id="ARBA00023128"/>
    </source>
</evidence>
<keyword evidence="9" id="KW-0560">Oxidoreductase</keyword>
<comment type="cofactor">
    <cofactor evidence="1">
        <name>thiamine diphosphate</name>
        <dbReference type="ChEBI" id="CHEBI:58937"/>
    </cofactor>
</comment>
<dbReference type="KEGG" id="peu:105130387"/>
<dbReference type="GO" id="GO:0003863">
    <property type="term" value="F:branched-chain 2-oxo acid dehydrogenase activity"/>
    <property type="evidence" value="ECO:0007669"/>
    <property type="project" value="UniProtKB-EC"/>
</dbReference>
<dbReference type="Gene3D" id="3.40.50.970">
    <property type="match status" value="1"/>
</dbReference>
<evidence type="ECO:0000256" key="1">
    <source>
        <dbReference type="ARBA" id="ARBA00001964"/>
    </source>
</evidence>
<evidence type="ECO:0000256" key="9">
    <source>
        <dbReference type="ARBA" id="ARBA00023002"/>
    </source>
</evidence>
<proteinExistence type="inferred from homology"/>
<dbReference type="PANTHER" id="PTHR43380">
    <property type="entry name" value="2-OXOISOVALERATE DEHYDROGENASE SUBUNIT ALPHA, MITOCHONDRIAL"/>
    <property type="match status" value="1"/>
</dbReference>
<feature type="domain" description="Dehydrogenase E1 component" evidence="13">
    <location>
        <begin position="146"/>
        <end position="441"/>
    </location>
</feature>
<dbReference type="InterPro" id="IPR050771">
    <property type="entry name" value="Alpha-ketoacid_DH_E1_comp"/>
</dbReference>
<evidence type="ECO:0000256" key="12">
    <source>
        <dbReference type="ARBA" id="ARBA00052792"/>
    </source>
</evidence>
<dbReference type="AlphaFoldDB" id="A0AAJ6UJQ7"/>
<dbReference type="PANTHER" id="PTHR43380:SF11">
    <property type="entry name" value="2-OXOISOVALERATE DEHYDROGENASE SUBUNIT ALPHA 2, MITOCHONDRIAL"/>
    <property type="match status" value="1"/>
</dbReference>
<dbReference type="FunFam" id="3.40.50.970:FF:000015">
    <property type="entry name" value="2-oxoisovalerate dehydrogenase subunit alpha"/>
    <property type="match status" value="1"/>
</dbReference>
<protein>
    <recommendedName>
        <fullName evidence="5">3-methyl-2-oxobutanoate dehydrogenase (2-methylpropanoyl-transferring)</fullName>
        <ecNumber evidence="5">1.2.4.4</ecNumber>
    </recommendedName>
    <alternativeName>
        <fullName evidence="11">Branched-chain alpha-keto acid dehydrogenase E1 component alpha chain</fullName>
    </alternativeName>
</protein>
<evidence type="ECO:0000313" key="15">
    <source>
        <dbReference type="RefSeq" id="XP_011031173.1"/>
    </source>
</evidence>
<dbReference type="GeneID" id="105130387"/>
<comment type="catalytic activity">
    <reaction evidence="12">
        <text>N(6)-[(R)-lipoyl]-L-lysyl-[protein] + 3-methyl-2-oxobutanoate + H(+) = N(6)-[(R)-S(8)-2-methylpropanoyldihydrolipoyl]-L-lysyl-[protein] + CO2</text>
        <dbReference type="Rhea" id="RHEA:13457"/>
        <dbReference type="Rhea" id="RHEA-COMP:10474"/>
        <dbReference type="Rhea" id="RHEA-COMP:10497"/>
        <dbReference type="ChEBI" id="CHEBI:11851"/>
        <dbReference type="ChEBI" id="CHEBI:15378"/>
        <dbReference type="ChEBI" id="CHEBI:16526"/>
        <dbReference type="ChEBI" id="CHEBI:83099"/>
        <dbReference type="ChEBI" id="CHEBI:83142"/>
        <dbReference type="EC" id="1.2.4.4"/>
    </reaction>
</comment>
<comment type="subunit">
    <text evidence="4">Heterotetramer of alpha and beta chains.</text>
</comment>
<reference evidence="15" key="1">
    <citation type="submission" date="2025-08" db="UniProtKB">
        <authorList>
            <consortium name="RefSeq"/>
        </authorList>
    </citation>
    <scope>IDENTIFICATION</scope>
</reference>